<gene>
    <name evidence="2" type="ORF">IAA48_03565</name>
</gene>
<evidence type="ECO:0000313" key="3">
    <source>
        <dbReference type="Proteomes" id="UP000824205"/>
    </source>
</evidence>
<sequence length="379" mass="42744">MRKNRIIVLLSTLIVLLFAFAGCSAGDSETTFSGGEADLSGVWILDDDFSSSGIRIPDRIEFFSDGTVQSEWGGTYTVDGNRLNVSYSAMDSYSYTFTLNSDELILKSSGEYSSDATEYRYIRESAGTHDSSGLAAFCDEILAEGTNENGDTYQLVLNYAENVNSGETVGVIKNDEWLIEPTTECPFNQNDIATPSAYAFVLGNCFYIRGSLNNPEQWNIANYEAIWNVETNQYYETENGWDYFLLEYNEYYTVFDYNKKYIEKGNQVLIRRKSDESHIYDLLNINIMKIEKSFTTDLYLSPFSDGLIYGYDYSGTSAFFDDNLSLALDLSNLSPYRAGGDMAVFVDGVCTVQLRDENGVNYNYKIDKEGNILSRDQLN</sequence>
<proteinExistence type="predicted"/>
<dbReference type="Proteomes" id="UP000824205">
    <property type="component" value="Unassembled WGS sequence"/>
</dbReference>
<reference evidence="2" key="2">
    <citation type="submission" date="2021-04" db="EMBL/GenBank/DDBJ databases">
        <authorList>
            <person name="Gilroy R."/>
        </authorList>
    </citation>
    <scope>NUCLEOTIDE SEQUENCE</scope>
    <source>
        <strain evidence="2">421</strain>
    </source>
</reference>
<keyword evidence="1" id="KW-0732">Signal</keyword>
<protein>
    <submittedName>
        <fullName evidence="2">Uncharacterized protein</fullName>
    </submittedName>
</protein>
<accession>A0A9D1RF78</accession>
<feature type="signal peptide" evidence="1">
    <location>
        <begin position="1"/>
        <end position="21"/>
    </location>
</feature>
<evidence type="ECO:0000256" key="1">
    <source>
        <dbReference type="SAM" id="SignalP"/>
    </source>
</evidence>
<organism evidence="2 3">
    <name type="scientific">Candidatus Eubacterium faecipullorum</name>
    <dbReference type="NCBI Taxonomy" id="2838571"/>
    <lineage>
        <taxon>Bacteria</taxon>
        <taxon>Bacillati</taxon>
        <taxon>Bacillota</taxon>
        <taxon>Clostridia</taxon>
        <taxon>Eubacteriales</taxon>
        <taxon>Eubacteriaceae</taxon>
        <taxon>Eubacterium</taxon>
    </lineage>
</organism>
<name>A0A9D1RF78_9FIRM</name>
<comment type="caution">
    <text evidence="2">The sequence shown here is derived from an EMBL/GenBank/DDBJ whole genome shotgun (WGS) entry which is preliminary data.</text>
</comment>
<dbReference type="PROSITE" id="PS51257">
    <property type="entry name" value="PROKAR_LIPOPROTEIN"/>
    <property type="match status" value="1"/>
</dbReference>
<reference evidence="2" key="1">
    <citation type="journal article" date="2021" name="PeerJ">
        <title>Extensive microbial diversity within the chicken gut microbiome revealed by metagenomics and culture.</title>
        <authorList>
            <person name="Gilroy R."/>
            <person name="Ravi A."/>
            <person name="Getino M."/>
            <person name="Pursley I."/>
            <person name="Horton D.L."/>
            <person name="Alikhan N.F."/>
            <person name="Baker D."/>
            <person name="Gharbi K."/>
            <person name="Hall N."/>
            <person name="Watson M."/>
            <person name="Adriaenssens E.M."/>
            <person name="Foster-Nyarko E."/>
            <person name="Jarju S."/>
            <person name="Secka A."/>
            <person name="Antonio M."/>
            <person name="Oren A."/>
            <person name="Chaudhuri R.R."/>
            <person name="La Ragione R."/>
            <person name="Hildebrand F."/>
            <person name="Pallen M.J."/>
        </authorList>
    </citation>
    <scope>NUCLEOTIDE SEQUENCE</scope>
    <source>
        <strain evidence="2">421</strain>
    </source>
</reference>
<dbReference type="EMBL" id="DXGE01000015">
    <property type="protein sequence ID" value="HIW85552.1"/>
    <property type="molecule type" value="Genomic_DNA"/>
</dbReference>
<dbReference type="AlphaFoldDB" id="A0A9D1RF78"/>
<evidence type="ECO:0000313" key="2">
    <source>
        <dbReference type="EMBL" id="HIW85552.1"/>
    </source>
</evidence>
<feature type="chain" id="PRO_5038890627" evidence="1">
    <location>
        <begin position="22"/>
        <end position="379"/>
    </location>
</feature>